<reference evidence="2 3" key="1">
    <citation type="submission" date="2019-01" db="EMBL/GenBank/DDBJ databases">
        <title>Egibacter rhizosphaerae EGI 80759T.</title>
        <authorList>
            <person name="Chen D.-D."/>
            <person name="Tian Y."/>
            <person name="Jiao J.-Y."/>
            <person name="Zhang X.-T."/>
            <person name="Zhang Y.-G."/>
            <person name="Zhang Y."/>
            <person name="Xiao M."/>
            <person name="Shu W.-S."/>
            <person name="Li W.-J."/>
        </authorList>
    </citation>
    <scope>NUCLEOTIDE SEQUENCE [LARGE SCALE GENOMIC DNA]</scope>
    <source>
        <strain evidence="2 3">EGI 80759</strain>
    </source>
</reference>
<evidence type="ECO:0000313" key="2">
    <source>
        <dbReference type="EMBL" id="QBI20766.1"/>
    </source>
</evidence>
<dbReference type="EMBL" id="CP036402">
    <property type="protein sequence ID" value="QBI20766.1"/>
    <property type="molecule type" value="Genomic_DNA"/>
</dbReference>
<dbReference type="OrthoDB" id="3192636at2"/>
<name>A0A411YI22_9ACTN</name>
<accession>A0A411YI22</accession>
<evidence type="ECO:0000313" key="3">
    <source>
        <dbReference type="Proteomes" id="UP000291469"/>
    </source>
</evidence>
<feature type="domain" description="AbiEi antitoxin N-terminal" evidence="1">
    <location>
        <begin position="7"/>
        <end position="55"/>
    </location>
</feature>
<dbReference type="InterPro" id="IPR025159">
    <property type="entry name" value="AbiEi_N"/>
</dbReference>
<dbReference type="KEGG" id="erz:ER308_15140"/>
<evidence type="ECO:0000259" key="1">
    <source>
        <dbReference type="Pfam" id="PF13338"/>
    </source>
</evidence>
<dbReference type="RefSeq" id="WP_131155759.1">
    <property type="nucleotide sequence ID" value="NZ_CP036402.1"/>
</dbReference>
<dbReference type="Proteomes" id="UP000291469">
    <property type="component" value="Chromosome"/>
</dbReference>
<dbReference type="AlphaFoldDB" id="A0A411YI22"/>
<dbReference type="Pfam" id="PF13338">
    <property type="entry name" value="AbiEi_4"/>
    <property type="match status" value="1"/>
</dbReference>
<gene>
    <name evidence="2" type="ORF">ER308_15140</name>
</gene>
<sequence>MPGATWRQLYDIALDHHGFVTTTAARAVGVDGAYLRQMTQRGTLEQVAYGLYRVPEVPVTEQTPYMEAVLWTGPDAALSHDAVLALHGLASANPSVIRVVTPRRVRRRQRPPVPLRVIKRTIPADQLTHYFAIPSTTVARALMDCRDLIMRSRLVEGAEQARGEGLLRDAELDAVFDALGLHEPAHHDG</sequence>
<proteinExistence type="predicted"/>
<keyword evidence="3" id="KW-1185">Reference proteome</keyword>
<organism evidence="2 3">
    <name type="scientific">Egibacter rhizosphaerae</name>
    <dbReference type="NCBI Taxonomy" id="1670831"/>
    <lineage>
        <taxon>Bacteria</taxon>
        <taxon>Bacillati</taxon>
        <taxon>Actinomycetota</taxon>
        <taxon>Nitriliruptoria</taxon>
        <taxon>Egibacterales</taxon>
        <taxon>Egibacteraceae</taxon>
        <taxon>Egibacter</taxon>
    </lineage>
</organism>
<protein>
    <recommendedName>
        <fullName evidence="1">AbiEi antitoxin N-terminal domain-containing protein</fullName>
    </recommendedName>
</protein>